<dbReference type="Proteomes" id="UP000639338">
    <property type="component" value="Unassembled WGS sequence"/>
</dbReference>
<keyword evidence="4 10" id="KW-0812">Transmembrane</keyword>
<keyword evidence="7 10" id="KW-1133">Transmembrane helix</keyword>
<dbReference type="GO" id="GO:0016020">
    <property type="term" value="C:membrane"/>
    <property type="evidence" value="ECO:0007669"/>
    <property type="project" value="UniProtKB-SubCell"/>
</dbReference>
<dbReference type="Pfam" id="PF00149">
    <property type="entry name" value="Metallophos"/>
    <property type="match status" value="1"/>
</dbReference>
<evidence type="ECO:0000256" key="7">
    <source>
        <dbReference type="ARBA" id="ARBA00022989"/>
    </source>
</evidence>
<evidence type="ECO:0000256" key="3">
    <source>
        <dbReference type="ARBA" id="ARBA00008895"/>
    </source>
</evidence>
<organism evidence="12 13">
    <name type="scientific">Aphidius gifuensis</name>
    <name type="common">Parasitoid wasp</name>
    <dbReference type="NCBI Taxonomy" id="684658"/>
    <lineage>
        <taxon>Eukaryota</taxon>
        <taxon>Metazoa</taxon>
        <taxon>Ecdysozoa</taxon>
        <taxon>Arthropoda</taxon>
        <taxon>Hexapoda</taxon>
        <taxon>Insecta</taxon>
        <taxon>Pterygota</taxon>
        <taxon>Neoptera</taxon>
        <taxon>Endopterygota</taxon>
        <taxon>Hymenoptera</taxon>
        <taxon>Apocrita</taxon>
        <taxon>Ichneumonoidea</taxon>
        <taxon>Braconidae</taxon>
        <taxon>Aphidiinae</taxon>
        <taxon>Aphidius</taxon>
    </lineage>
</organism>
<evidence type="ECO:0000256" key="6">
    <source>
        <dbReference type="ARBA" id="ARBA00022801"/>
    </source>
</evidence>
<dbReference type="GO" id="GO:0006506">
    <property type="term" value="P:GPI anchor biosynthetic process"/>
    <property type="evidence" value="ECO:0007669"/>
    <property type="project" value="InterPro"/>
</dbReference>
<sequence>MFGRKNFCKHYLFQAFVASIFLLFFCEYVVYYIALAQCGWPALDPDKTDPNIAPPESDEQPVKALFLADTHLLGPRKGHWFDKLRREWQMYRSFQTAITLHQPDVIFILGDVFDEGSWVNAAEYNEYVRRFNSIFKVPHKKKIYVVAGNHDMGFHYVITPYLNKRFMESMKAQNGKRLTIRGNHFVLVNSMALEGDGCFLCKPTEIAINKISKQLKCSKGIGNDCSNNNIIKRYSRPILLQHYPMYRESDALCSESDQAPDNIKDIKFRERWECLSREATEQLLDILNPRLIIDGHTHYGCRTMHGQDILEVTIPSFSWRNINNPSYLMGIFTPNNYALSKCYMPLETTVIKIYIFGGIFILFYVVLKIKQRINHYHLLKLQ</sequence>
<accession>A0A834Y6K1</accession>
<evidence type="ECO:0000313" key="13">
    <source>
        <dbReference type="Proteomes" id="UP000639338"/>
    </source>
</evidence>
<evidence type="ECO:0000256" key="9">
    <source>
        <dbReference type="ARBA" id="ARBA00023211"/>
    </source>
</evidence>
<keyword evidence="9" id="KW-0464">Manganese</keyword>
<comment type="subcellular location">
    <subcellularLocation>
        <location evidence="2">Membrane</location>
        <topology evidence="2">Multi-pass membrane protein</topology>
    </subcellularLocation>
</comment>
<dbReference type="InterPro" id="IPR029052">
    <property type="entry name" value="Metallo-depent_PP-like"/>
</dbReference>
<keyword evidence="5" id="KW-0479">Metal-binding</keyword>
<keyword evidence="6" id="KW-0378">Hydrolase</keyword>
<proteinExistence type="inferred from homology"/>
<keyword evidence="8 10" id="KW-0472">Membrane</keyword>
<feature type="domain" description="Calcineurin-like phosphoesterase" evidence="11">
    <location>
        <begin position="63"/>
        <end position="299"/>
    </location>
</feature>
<dbReference type="SUPFAM" id="SSF56300">
    <property type="entry name" value="Metallo-dependent phosphatases"/>
    <property type="match status" value="1"/>
</dbReference>
<gene>
    <name evidence="12" type="ORF">HCN44_005997</name>
</gene>
<evidence type="ECO:0000313" key="12">
    <source>
        <dbReference type="EMBL" id="KAF7997426.1"/>
    </source>
</evidence>
<evidence type="ECO:0000256" key="5">
    <source>
        <dbReference type="ARBA" id="ARBA00022723"/>
    </source>
</evidence>
<protein>
    <recommendedName>
        <fullName evidence="11">Calcineurin-like phosphoesterase domain-containing protein</fullName>
    </recommendedName>
</protein>
<evidence type="ECO:0000256" key="2">
    <source>
        <dbReference type="ARBA" id="ARBA00004141"/>
    </source>
</evidence>
<keyword evidence="13" id="KW-1185">Reference proteome</keyword>
<dbReference type="PANTHER" id="PTHR13315">
    <property type="entry name" value="METALLO PHOSPHOESTERASE RELATED"/>
    <property type="match status" value="1"/>
</dbReference>
<name>A0A834Y6K1_APHGI</name>
<evidence type="ECO:0000259" key="11">
    <source>
        <dbReference type="Pfam" id="PF00149"/>
    </source>
</evidence>
<dbReference type="InterPro" id="IPR004843">
    <property type="entry name" value="Calcineurin-like_PHP"/>
</dbReference>
<dbReference type="GO" id="GO:0046872">
    <property type="term" value="F:metal ion binding"/>
    <property type="evidence" value="ECO:0007669"/>
    <property type="project" value="UniProtKB-KW"/>
</dbReference>
<evidence type="ECO:0000256" key="4">
    <source>
        <dbReference type="ARBA" id="ARBA00022692"/>
    </source>
</evidence>
<evidence type="ECO:0000256" key="8">
    <source>
        <dbReference type="ARBA" id="ARBA00023136"/>
    </source>
</evidence>
<dbReference type="InterPro" id="IPR033308">
    <property type="entry name" value="PGAP5/Cdc1/Ted1"/>
</dbReference>
<reference evidence="12 13" key="1">
    <citation type="submission" date="2020-08" db="EMBL/GenBank/DDBJ databases">
        <title>Aphidius gifuensis genome sequencing and assembly.</title>
        <authorList>
            <person name="Du Z."/>
        </authorList>
    </citation>
    <scope>NUCLEOTIDE SEQUENCE [LARGE SCALE GENOMIC DNA]</scope>
    <source>
        <strain evidence="12">YNYX2018</strain>
        <tissue evidence="12">Adults</tissue>
    </source>
</reference>
<feature type="transmembrane region" description="Helical" evidence="10">
    <location>
        <begin position="12"/>
        <end position="34"/>
    </location>
</feature>
<dbReference type="PANTHER" id="PTHR13315:SF0">
    <property type="entry name" value="METALLOPHOSPHOESTERASE 1"/>
    <property type="match status" value="1"/>
</dbReference>
<dbReference type="GO" id="GO:0016787">
    <property type="term" value="F:hydrolase activity"/>
    <property type="evidence" value="ECO:0007669"/>
    <property type="project" value="UniProtKB-KW"/>
</dbReference>
<comment type="cofactor">
    <cofactor evidence="1">
        <name>Mn(2+)</name>
        <dbReference type="ChEBI" id="CHEBI:29035"/>
    </cofactor>
</comment>
<dbReference type="AlphaFoldDB" id="A0A834Y6K1"/>
<dbReference type="Gene3D" id="3.60.21.10">
    <property type="match status" value="1"/>
</dbReference>
<evidence type="ECO:0000256" key="10">
    <source>
        <dbReference type="SAM" id="Phobius"/>
    </source>
</evidence>
<feature type="transmembrane region" description="Helical" evidence="10">
    <location>
        <begin position="349"/>
        <end position="367"/>
    </location>
</feature>
<comment type="similarity">
    <text evidence="3">Belongs to the metallophosphoesterase superfamily. MPPE1 family.</text>
</comment>
<comment type="caution">
    <text evidence="12">The sequence shown here is derived from an EMBL/GenBank/DDBJ whole genome shotgun (WGS) entry which is preliminary data.</text>
</comment>
<evidence type="ECO:0000256" key="1">
    <source>
        <dbReference type="ARBA" id="ARBA00001936"/>
    </source>
</evidence>
<dbReference type="OrthoDB" id="9984693at2759"/>
<dbReference type="EMBL" id="JACMRX010000001">
    <property type="protein sequence ID" value="KAF7997426.1"/>
    <property type="molecule type" value="Genomic_DNA"/>
</dbReference>